<sequence length="201" mass="22799">MKKSSVIYFILPALLLSGWGDSNPLELEQMTALHKPAIQTKEENKQIVPVGNQTPSFVQKYLFGQWKVKKIVKSAWITTIAESAAKKLVGTQFTFGAQSIISDSKALKPILINEDKATTPRLSNPTYTQTSVSKAEFETDNDMAQFKELGFTHNSINIIEIYTDKHYENLWSLGYIYIDPLTPKRLIVTSNGYYFELQKIK</sequence>
<name>A0ABW4UPQ5_9BACL</name>
<keyword evidence="2" id="KW-1185">Reference proteome</keyword>
<comment type="caution">
    <text evidence="1">The sequence shown here is derived from an EMBL/GenBank/DDBJ whole genome shotgun (WGS) entry which is preliminary data.</text>
</comment>
<evidence type="ECO:0000313" key="2">
    <source>
        <dbReference type="Proteomes" id="UP001597403"/>
    </source>
</evidence>
<proteinExistence type="predicted"/>
<organism evidence="1 2">
    <name type="scientific">Paenibacillus nicotianae</name>
    <dbReference type="NCBI Taxonomy" id="1526551"/>
    <lineage>
        <taxon>Bacteria</taxon>
        <taxon>Bacillati</taxon>
        <taxon>Bacillota</taxon>
        <taxon>Bacilli</taxon>
        <taxon>Bacillales</taxon>
        <taxon>Paenibacillaceae</taxon>
        <taxon>Paenibacillus</taxon>
    </lineage>
</organism>
<evidence type="ECO:0000313" key="1">
    <source>
        <dbReference type="EMBL" id="MFD1988361.1"/>
    </source>
</evidence>
<dbReference type="RefSeq" id="WP_204826354.1">
    <property type="nucleotide sequence ID" value="NZ_JBHUGF010000001.1"/>
</dbReference>
<reference evidence="2" key="1">
    <citation type="journal article" date="2019" name="Int. J. Syst. Evol. Microbiol.">
        <title>The Global Catalogue of Microorganisms (GCM) 10K type strain sequencing project: providing services to taxonomists for standard genome sequencing and annotation.</title>
        <authorList>
            <consortium name="The Broad Institute Genomics Platform"/>
            <consortium name="The Broad Institute Genome Sequencing Center for Infectious Disease"/>
            <person name="Wu L."/>
            <person name="Ma J."/>
        </authorList>
    </citation>
    <scope>NUCLEOTIDE SEQUENCE [LARGE SCALE GENOMIC DNA]</scope>
    <source>
        <strain evidence="2">CGMCC 1.15067</strain>
    </source>
</reference>
<dbReference type="Proteomes" id="UP001597403">
    <property type="component" value="Unassembled WGS sequence"/>
</dbReference>
<dbReference type="EMBL" id="JBHUGF010000001">
    <property type="protein sequence ID" value="MFD1988361.1"/>
    <property type="molecule type" value="Genomic_DNA"/>
</dbReference>
<gene>
    <name evidence="1" type="ORF">ACFSGI_00070</name>
</gene>
<accession>A0ABW4UPQ5</accession>
<protein>
    <submittedName>
        <fullName evidence="1">Uncharacterized protein</fullName>
    </submittedName>
</protein>